<dbReference type="AlphaFoldDB" id="A0AAV7UV16"/>
<accession>A0AAV7UV16</accession>
<evidence type="ECO:0000313" key="2">
    <source>
        <dbReference type="EMBL" id="KAJ1191462.1"/>
    </source>
</evidence>
<keyword evidence="1" id="KW-0732">Signal</keyword>
<keyword evidence="3" id="KW-1185">Reference proteome</keyword>
<reference evidence="2" key="1">
    <citation type="journal article" date="2022" name="bioRxiv">
        <title>Sequencing and chromosome-scale assembly of the giantPleurodeles waltlgenome.</title>
        <authorList>
            <person name="Brown T."/>
            <person name="Elewa A."/>
            <person name="Iarovenko S."/>
            <person name="Subramanian E."/>
            <person name="Araus A.J."/>
            <person name="Petzold A."/>
            <person name="Susuki M."/>
            <person name="Suzuki K.-i.T."/>
            <person name="Hayashi T."/>
            <person name="Toyoda A."/>
            <person name="Oliveira C."/>
            <person name="Osipova E."/>
            <person name="Leigh N.D."/>
            <person name="Simon A."/>
            <person name="Yun M.H."/>
        </authorList>
    </citation>
    <scope>NUCLEOTIDE SEQUENCE</scope>
    <source>
        <strain evidence="2">20211129_DDA</strain>
        <tissue evidence="2">Liver</tissue>
    </source>
</reference>
<comment type="caution">
    <text evidence="2">The sequence shown here is derived from an EMBL/GenBank/DDBJ whole genome shotgun (WGS) entry which is preliminary data.</text>
</comment>
<gene>
    <name evidence="2" type="ORF">NDU88_000778</name>
</gene>
<evidence type="ECO:0008006" key="4">
    <source>
        <dbReference type="Google" id="ProtNLM"/>
    </source>
</evidence>
<organism evidence="2 3">
    <name type="scientific">Pleurodeles waltl</name>
    <name type="common">Iberian ribbed newt</name>
    <dbReference type="NCBI Taxonomy" id="8319"/>
    <lineage>
        <taxon>Eukaryota</taxon>
        <taxon>Metazoa</taxon>
        <taxon>Chordata</taxon>
        <taxon>Craniata</taxon>
        <taxon>Vertebrata</taxon>
        <taxon>Euteleostomi</taxon>
        <taxon>Amphibia</taxon>
        <taxon>Batrachia</taxon>
        <taxon>Caudata</taxon>
        <taxon>Salamandroidea</taxon>
        <taxon>Salamandridae</taxon>
        <taxon>Pleurodelinae</taxon>
        <taxon>Pleurodeles</taxon>
    </lineage>
</organism>
<proteinExistence type="predicted"/>
<sequence length="119" mass="13251">MCPNEARLCCLMSLFPGLSPLRVAGRGAEMNCCSETPRLSVLSIKPWTEAYRVLYRRDAASPSAAFGGHAPQLFFVSLGRRWGRKPRPTSVLARWVTEMNVGLSRKIFSNILGTESNDY</sequence>
<dbReference type="EMBL" id="JANPWB010000004">
    <property type="protein sequence ID" value="KAJ1191462.1"/>
    <property type="molecule type" value="Genomic_DNA"/>
</dbReference>
<feature type="chain" id="PRO_5043821090" description="Secreted protein" evidence="1">
    <location>
        <begin position="21"/>
        <end position="119"/>
    </location>
</feature>
<dbReference type="Proteomes" id="UP001066276">
    <property type="component" value="Chromosome 2_2"/>
</dbReference>
<evidence type="ECO:0000256" key="1">
    <source>
        <dbReference type="SAM" id="SignalP"/>
    </source>
</evidence>
<protein>
    <recommendedName>
        <fullName evidence="4">Secreted protein</fullName>
    </recommendedName>
</protein>
<evidence type="ECO:0000313" key="3">
    <source>
        <dbReference type="Proteomes" id="UP001066276"/>
    </source>
</evidence>
<name>A0AAV7UV16_PLEWA</name>
<feature type="signal peptide" evidence="1">
    <location>
        <begin position="1"/>
        <end position="20"/>
    </location>
</feature>